<dbReference type="InterPro" id="IPR036518">
    <property type="entry name" value="CobE/GbiG_C_sf"/>
</dbReference>
<accession>A0A923LNY9</accession>
<dbReference type="Pfam" id="PF11760">
    <property type="entry name" value="CbiG_N"/>
    <property type="match status" value="1"/>
</dbReference>
<dbReference type="Gene3D" id="3.40.50.11220">
    <property type="match status" value="1"/>
</dbReference>
<keyword evidence="4" id="KW-1185">Reference proteome</keyword>
<dbReference type="SUPFAM" id="SSF159672">
    <property type="entry name" value="CbiG N-terminal domain-like"/>
    <property type="match status" value="1"/>
</dbReference>
<reference evidence="3" key="1">
    <citation type="submission" date="2020-08" db="EMBL/GenBank/DDBJ databases">
        <title>Genome public.</title>
        <authorList>
            <person name="Liu C."/>
            <person name="Sun Q."/>
        </authorList>
    </citation>
    <scope>NUCLEOTIDE SEQUENCE</scope>
    <source>
        <strain evidence="3">BX1005</strain>
    </source>
</reference>
<evidence type="ECO:0000313" key="3">
    <source>
        <dbReference type="EMBL" id="MBC5714213.1"/>
    </source>
</evidence>
<dbReference type="InterPro" id="IPR038029">
    <property type="entry name" value="GbiG_N_sf"/>
</dbReference>
<dbReference type="EMBL" id="JACOPH010000005">
    <property type="protein sequence ID" value="MBC5714213.1"/>
    <property type="molecule type" value="Genomic_DNA"/>
</dbReference>
<dbReference type="Proteomes" id="UP000606720">
    <property type="component" value="Unassembled WGS sequence"/>
</dbReference>
<dbReference type="PANTHER" id="PTHR37477">
    <property type="entry name" value="COBALT-PRECORRIN-5A HYDROLASE"/>
    <property type="match status" value="1"/>
</dbReference>
<dbReference type="InterPro" id="IPR021744">
    <property type="entry name" value="CbiG_N"/>
</dbReference>
<evidence type="ECO:0000313" key="4">
    <source>
        <dbReference type="Proteomes" id="UP000606720"/>
    </source>
</evidence>
<organism evidence="3 4">
    <name type="scientific">Roseburia zhanii</name>
    <dbReference type="NCBI Taxonomy" id="2763064"/>
    <lineage>
        <taxon>Bacteria</taxon>
        <taxon>Bacillati</taxon>
        <taxon>Bacillota</taxon>
        <taxon>Clostridia</taxon>
        <taxon>Lachnospirales</taxon>
        <taxon>Lachnospiraceae</taxon>
        <taxon>Roseburia</taxon>
    </lineage>
</organism>
<dbReference type="AlphaFoldDB" id="A0A923LNY9"/>
<dbReference type="Gene3D" id="3.30.420.180">
    <property type="entry name" value="CobE/GbiG C-terminal domain"/>
    <property type="match status" value="1"/>
</dbReference>
<dbReference type="InterPro" id="IPR002750">
    <property type="entry name" value="CobE/GbiG_C"/>
</dbReference>
<protein>
    <submittedName>
        <fullName evidence="3">Cobalamin biosynthesis protein</fullName>
    </submittedName>
</protein>
<feature type="domain" description="CobE/GbiG C-terminal" evidence="1">
    <location>
        <begin position="230"/>
        <end position="347"/>
    </location>
</feature>
<proteinExistence type="predicted"/>
<evidence type="ECO:0000259" key="2">
    <source>
        <dbReference type="Pfam" id="PF11760"/>
    </source>
</evidence>
<dbReference type="SUPFAM" id="SSF159664">
    <property type="entry name" value="CobE/GbiG C-terminal domain-like"/>
    <property type="match status" value="1"/>
</dbReference>
<dbReference type="PANTHER" id="PTHR37477:SF1">
    <property type="entry name" value="COBALT-PRECORRIN-5A HYDROLASE"/>
    <property type="match status" value="1"/>
</dbReference>
<dbReference type="Pfam" id="PF01890">
    <property type="entry name" value="CbiG_C"/>
    <property type="match status" value="1"/>
</dbReference>
<feature type="domain" description="Cobalamin synthesis G N-terminal" evidence="2">
    <location>
        <begin position="60"/>
        <end position="140"/>
    </location>
</feature>
<dbReference type="InterPro" id="IPR052553">
    <property type="entry name" value="CbiG_hydrolase"/>
</dbReference>
<name>A0A923LNY9_9FIRM</name>
<sequence>MGLRIISFTEQGLQLAQKIAQTCACDMGSEDIAVAAKCSYIQSTESFFPVEFVEERIGEWTKKQMQAHHTLLFIGACGIAVRAVAPCITDKRKDSPVLVADEKGRYIIPILSGHMGGANETACRIAEKIGAVPVITTATDINRKFAVDLFAKRNGLHVVNKDGIAKISAKVLAGREITISVEAGHLSDPSECPSGIRFIPYPPVQTADVLITADKTETDALLLLRPKEYIIGMGCKKGKEADAIEELIHRTIKMAGIDEEQIVALASIEQKKNEEGFLSFSRKKRIPFYTFSSAQLQEVKGEFHVSDFVKEQVGVDNVCERAALAACGMDGKIILGKHAENGMTIAISKREWKVSFSEE</sequence>
<dbReference type="GO" id="GO:0009236">
    <property type="term" value="P:cobalamin biosynthetic process"/>
    <property type="evidence" value="ECO:0007669"/>
    <property type="project" value="InterPro"/>
</dbReference>
<gene>
    <name evidence="3" type="ORF">H8S17_08330</name>
</gene>
<evidence type="ECO:0000259" key="1">
    <source>
        <dbReference type="Pfam" id="PF01890"/>
    </source>
</evidence>
<comment type="caution">
    <text evidence="3">The sequence shown here is derived from an EMBL/GenBank/DDBJ whole genome shotgun (WGS) entry which is preliminary data.</text>
</comment>